<feature type="region of interest" description="Disordered" evidence="1">
    <location>
        <begin position="1"/>
        <end position="33"/>
    </location>
</feature>
<proteinExistence type="predicted"/>
<organism evidence="2">
    <name type="scientific">Streptomyces iranensis</name>
    <dbReference type="NCBI Taxonomy" id="576784"/>
    <lineage>
        <taxon>Bacteria</taxon>
        <taxon>Bacillati</taxon>
        <taxon>Actinomycetota</taxon>
        <taxon>Actinomycetes</taxon>
        <taxon>Kitasatosporales</taxon>
        <taxon>Streptomycetaceae</taxon>
        <taxon>Streptomyces</taxon>
        <taxon>Streptomyces violaceusniger group</taxon>
    </lineage>
</organism>
<accession>A0A061ACE2</accession>
<feature type="compositionally biased region" description="Gly residues" evidence="1">
    <location>
        <begin position="10"/>
        <end position="20"/>
    </location>
</feature>
<sequence>MRMSALGRSGSIGAGGGLPGRHGRPGTRSAGVGTRSAFFSRGTLVKRRVCHTSVLLLSENGF</sequence>
<reference evidence="2" key="1">
    <citation type="submission" date="2014-05" db="EMBL/GenBank/DDBJ databases">
        <authorList>
            <person name="Horn Fabian"/>
        </authorList>
    </citation>
    <scope>NUCLEOTIDE SEQUENCE</scope>
</reference>
<evidence type="ECO:0000256" key="1">
    <source>
        <dbReference type="SAM" id="MobiDB-lite"/>
    </source>
</evidence>
<dbReference type="HOGENOM" id="CLU_2902365_0_0_11"/>
<dbReference type="AlphaFoldDB" id="A0A061ACE2"/>
<dbReference type="EMBL" id="LK022848">
    <property type="protein sequence ID" value="CDR17522.1"/>
    <property type="molecule type" value="Genomic_DNA"/>
</dbReference>
<protein>
    <submittedName>
        <fullName evidence="2">Uncharacterized protein</fullName>
    </submittedName>
</protein>
<gene>
    <name evidence="2" type="ORF">SIRAN9510</name>
</gene>
<evidence type="ECO:0000313" key="2">
    <source>
        <dbReference type="EMBL" id="CDR17522.1"/>
    </source>
</evidence>
<name>A0A061ACE2_9ACTN</name>
<dbReference type="PATRIC" id="fig|576784.4.peg.9762"/>